<keyword evidence="3" id="KW-1185">Reference proteome</keyword>
<name>A0A6A6FFH9_9PEZI</name>
<feature type="region of interest" description="Disordered" evidence="1">
    <location>
        <begin position="1"/>
        <end position="22"/>
    </location>
</feature>
<organism evidence="2 3">
    <name type="scientific">Cercospora zeae-maydis SCOH1-5</name>
    <dbReference type="NCBI Taxonomy" id="717836"/>
    <lineage>
        <taxon>Eukaryota</taxon>
        <taxon>Fungi</taxon>
        <taxon>Dikarya</taxon>
        <taxon>Ascomycota</taxon>
        <taxon>Pezizomycotina</taxon>
        <taxon>Dothideomycetes</taxon>
        <taxon>Dothideomycetidae</taxon>
        <taxon>Mycosphaerellales</taxon>
        <taxon>Mycosphaerellaceae</taxon>
        <taxon>Cercospora</taxon>
    </lineage>
</organism>
<reference evidence="2" key="1">
    <citation type="journal article" date="2020" name="Stud. Mycol.">
        <title>101 Dothideomycetes genomes: a test case for predicting lifestyles and emergence of pathogens.</title>
        <authorList>
            <person name="Haridas S."/>
            <person name="Albert R."/>
            <person name="Binder M."/>
            <person name="Bloem J."/>
            <person name="Labutti K."/>
            <person name="Salamov A."/>
            <person name="Andreopoulos B."/>
            <person name="Baker S."/>
            <person name="Barry K."/>
            <person name="Bills G."/>
            <person name="Bluhm B."/>
            <person name="Cannon C."/>
            <person name="Castanera R."/>
            <person name="Culley D."/>
            <person name="Daum C."/>
            <person name="Ezra D."/>
            <person name="Gonzalez J."/>
            <person name="Henrissat B."/>
            <person name="Kuo A."/>
            <person name="Liang C."/>
            <person name="Lipzen A."/>
            <person name="Lutzoni F."/>
            <person name="Magnuson J."/>
            <person name="Mondo S."/>
            <person name="Nolan M."/>
            <person name="Ohm R."/>
            <person name="Pangilinan J."/>
            <person name="Park H.-J."/>
            <person name="Ramirez L."/>
            <person name="Alfaro M."/>
            <person name="Sun H."/>
            <person name="Tritt A."/>
            <person name="Yoshinaga Y."/>
            <person name="Zwiers L.-H."/>
            <person name="Turgeon B."/>
            <person name="Goodwin S."/>
            <person name="Spatafora J."/>
            <person name="Crous P."/>
            <person name="Grigoriev I."/>
        </authorList>
    </citation>
    <scope>NUCLEOTIDE SEQUENCE</scope>
    <source>
        <strain evidence="2">SCOH1-5</strain>
    </source>
</reference>
<gene>
    <name evidence="2" type="ORF">CERZMDRAFT_90699</name>
</gene>
<evidence type="ECO:0000256" key="1">
    <source>
        <dbReference type="SAM" id="MobiDB-lite"/>
    </source>
</evidence>
<proteinExistence type="predicted"/>
<dbReference type="EMBL" id="ML992673">
    <property type="protein sequence ID" value="KAF2212151.1"/>
    <property type="molecule type" value="Genomic_DNA"/>
</dbReference>
<dbReference type="AlphaFoldDB" id="A0A6A6FFH9"/>
<evidence type="ECO:0000313" key="3">
    <source>
        <dbReference type="Proteomes" id="UP000799539"/>
    </source>
</evidence>
<protein>
    <submittedName>
        <fullName evidence="2">Uncharacterized protein</fullName>
    </submittedName>
</protein>
<sequence length="56" mass="5900">MSAGTYGRREKGFSDCSSGPARANSIRTCRAYAVLRRGAQANKCLASTLSSRVGCV</sequence>
<accession>A0A6A6FFH9</accession>
<dbReference type="Proteomes" id="UP000799539">
    <property type="component" value="Unassembled WGS sequence"/>
</dbReference>
<evidence type="ECO:0000313" key="2">
    <source>
        <dbReference type="EMBL" id="KAF2212151.1"/>
    </source>
</evidence>